<feature type="region of interest" description="Disordered" evidence="6">
    <location>
        <begin position="73"/>
        <end position="97"/>
    </location>
</feature>
<protein>
    <recommendedName>
        <fullName evidence="7">THAP-type domain-containing protein</fullName>
    </recommendedName>
</protein>
<dbReference type="AlphaFoldDB" id="A0A9D4DZ99"/>
<evidence type="ECO:0000256" key="2">
    <source>
        <dbReference type="ARBA" id="ARBA00022771"/>
    </source>
</evidence>
<evidence type="ECO:0000313" key="9">
    <source>
        <dbReference type="Proteomes" id="UP000828390"/>
    </source>
</evidence>
<keyword evidence="1" id="KW-0479">Metal-binding</keyword>
<sequence>MGKDYCSIFECHNFSGRVGKFSKKVVLHKMPKDPCTRKAWVMAISRKNWFPTLYTRVCSDHFADGIGPNSVNRKKVPNENFSTTEDDDCGAKSDTMSHRDPIVSTTRCASVNLLTLILTFFARKNA</sequence>
<dbReference type="Gene3D" id="6.20.210.20">
    <property type="entry name" value="THAP domain"/>
    <property type="match status" value="1"/>
</dbReference>
<dbReference type="InterPro" id="IPR038441">
    <property type="entry name" value="THAP_Znf_sf"/>
</dbReference>
<dbReference type="SMART" id="SM00980">
    <property type="entry name" value="THAP"/>
    <property type="match status" value="1"/>
</dbReference>
<name>A0A9D4DZ99_DREPO</name>
<accession>A0A9D4DZ99</accession>
<comment type="caution">
    <text evidence="8">The sequence shown here is derived from an EMBL/GenBank/DDBJ whole genome shotgun (WGS) entry which is preliminary data.</text>
</comment>
<dbReference type="GO" id="GO:0008270">
    <property type="term" value="F:zinc ion binding"/>
    <property type="evidence" value="ECO:0007669"/>
    <property type="project" value="UniProtKB-KW"/>
</dbReference>
<proteinExistence type="predicted"/>
<evidence type="ECO:0000256" key="4">
    <source>
        <dbReference type="ARBA" id="ARBA00023125"/>
    </source>
</evidence>
<evidence type="ECO:0000256" key="1">
    <source>
        <dbReference type="ARBA" id="ARBA00022723"/>
    </source>
</evidence>
<reference evidence="8" key="1">
    <citation type="journal article" date="2019" name="bioRxiv">
        <title>The Genome of the Zebra Mussel, Dreissena polymorpha: A Resource for Invasive Species Research.</title>
        <authorList>
            <person name="McCartney M.A."/>
            <person name="Auch B."/>
            <person name="Kono T."/>
            <person name="Mallez S."/>
            <person name="Zhang Y."/>
            <person name="Obille A."/>
            <person name="Becker A."/>
            <person name="Abrahante J.E."/>
            <person name="Garbe J."/>
            <person name="Badalamenti J.P."/>
            <person name="Herman A."/>
            <person name="Mangelson H."/>
            <person name="Liachko I."/>
            <person name="Sullivan S."/>
            <person name="Sone E.D."/>
            <person name="Koren S."/>
            <person name="Silverstein K.A.T."/>
            <person name="Beckman K.B."/>
            <person name="Gohl D.M."/>
        </authorList>
    </citation>
    <scope>NUCLEOTIDE SEQUENCE</scope>
    <source>
        <strain evidence="8">Duluth1</strain>
        <tissue evidence="8">Whole animal</tissue>
    </source>
</reference>
<dbReference type="GO" id="GO:0003677">
    <property type="term" value="F:DNA binding"/>
    <property type="evidence" value="ECO:0007669"/>
    <property type="project" value="UniProtKB-UniRule"/>
</dbReference>
<dbReference type="PANTHER" id="PTHR46927">
    <property type="entry name" value="AGAP005574-PA"/>
    <property type="match status" value="1"/>
</dbReference>
<keyword evidence="4 5" id="KW-0238">DNA-binding</keyword>
<dbReference type="InterPro" id="IPR052224">
    <property type="entry name" value="THAP_domain_protein"/>
</dbReference>
<dbReference type="PANTHER" id="PTHR46927:SF3">
    <property type="entry name" value="THAP-TYPE DOMAIN-CONTAINING PROTEIN"/>
    <property type="match status" value="1"/>
</dbReference>
<feature type="domain" description="THAP-type" evidence="7">
    <location>
        <begin position="1"/>
        <end position="80"/>
    </location>
</feature>
<dbReference type="SUPFAM" id="SSF57716">
    <property type="entry name" value="Glucocorticoid receptor-like (DNA-binding domain)"/>
    <property type="match status" value="1"/>
</dbReference>
<evidence type="ECO:0000256" key="6">
    <source>
        <dbReference type="SAM" id="MobiDB-lite"/>
    </source>
</evidence>
<dbReference type="EMBL" id="JAIWYP010000009">
    <property type="protein sequence ID" value="KAH3770341.1"/>
    <property type="molecule type" value="Genomic_DNA"/>
</dbReference>
<evidence type="ECO:0000256" key="5">
    <source>
        <dbReference type="PROSITE-ProRule" id="PRU00309"/>
    </source>
</evidence>
<dbReference type="PROSITE" id="PS50950">
    <property type="entry name" value="ZF_THAP"/>
    <property type="match status" value="1"/>
</dbReference>
<evidence type="ECO:0000313" key="8">
    <source>
        <dbReference type="EMBL" id="KAH3770341.1"/>
    </source>
</evidence>
<keyword evidence="9" id="KW-1185">Reference proteome</keyword>
<keyword evidence="3" id="KW-0862">Zinc</keyword>
<dbReference type="InterPro" id="IPR006612">
    <property type="entry name" value="THAP_Znf"/>
</dbReference>
<evidence type="ECO:0000256" key="3">
    <source>
        <dbReference type="ARBA" id="ARBA00022833"/>
    </source>
</evidence>
<dbReference type="Pfam" id="PF05485">
    <property type="entry name" value="THAP"/>
    <property type="match status" value="1"/>
</dbReference>
<organism evidence="8 9">
    <name type="scientific">Dreissena polymorpha</name>
    <name type="common">Zebra mussel</name>
    <name type="synonym">Mytilus polymorpha</name>
    <dbReference type="NCBI Taxonomy" id="45954"/>
    <lineage>
        <taxon>Eukaryota</taxon>
        <taxon>Metazoa</taxon>
        <taxon>Spiralia</taxon>
        <taxon>Lophotrochozoa</taxon>
        <taxon>Mollusca</taxon>
        <taxon>Bivalvia</taxon>
        <taxon>Autobranchia</taxon>
        <taxon>Heteroconchia</taxon>
        <taxon>Euheterodonta</taxon>
        <taxon>Imparidentia</taxon>
        <taxon>Neoheterodontei</taxon>
        <taxon>Myida</taxon>
        <taxon>Dreissenoidea</taxon>
        <taxon>Dreissenidae</taxon>
        <taxon>Dreissena</taxon>
    </lineage>
</organism>
<reference evidence="8" key="2">
    <citation type="submission" date="2020-11" db="EMBL/GenBank/DDBJ databases">
        <authorList>
            <person name="McCartney M.A."/>
            <person name="Auch B."/>
            <person name="Kono T."/>
            <person name="Mallez S."/>
            <person name="Becker A."/>
            <person name="Gohl D.M."/>
            <person name="Silverstein K.A.T."/>
            <person name="Koren S."/>
            <person name="Bechman K.B."/>
            <person name="Herman A."/>
            <person name="Abrahante J.E."/>
            <person name="Garbe J."/>
        </authorList>
    </citation>
    <scope>NUCLEOTIDE SEQUENCE</scope>
    <source>
        <strain evidence="8">Duluth1</strain>
        <tissue evidence="8">Whole animal</tissue>
    </source>
</reference>
<dbReference type="Proteomes" id="UP000828390">
    <property type="component" value="Unassembled WGS sequence"/>
</dbReference>
<gene>
    <name evidence="8" type="ORF">DPMN_171626</name>
</gene>
<evidence type="ECO:0000259" key="7">
    <source>
        <dbReference type="PROSITE" id="PS50950"/>
    </source>
</evidence>
<keyword evidence="2 5" id="KW-0863">Zinc-finger</keyword>